<evidence type="ECO:0000256" key="9">
    <source>
        <dbReference type="ARBA" id="ARBA00023166"/>
    </source>
</evidence>
<dbReference type="InterPro" id="IPR013705">
    <property type="entry name" value="Sterol_MeTrfase_C"/>
</dbReference>
<comment type="function">
    <text evidence="12">Catalyzes the methyl transfer from S-adenosyl-methionine to the methylene group of 24-methylene lophenol to form 24-ethylidene lophenol.</text>
</comment>
<evidence type="ECO:0000256" key="15">
    <source>
        <dbReference type="SAM" id="MobiDB-lite"/>
    </source>
</evidence>
<dbReference type="GO" id="GO:0030797">
    <property type="term" value="F:24-methylenesterol C-methyltransferase activity"/>
    <property type="evidence" value="ECO:0007669"/>
    <property type="project" value="UniProtKB-EC"/>
</dbReference>
<comment type="caution">
    <text evidence="18">The sequence shown here is derived from an EMBL/GenBank/DDBJ whole genome shotgun (WGS) entry which is preliminary data.</text>
</comment>
<feature type="region of interest" description="Disordered" evidence="15">
    <location>
        <begin position="1"/>
        <end position="21"/>
    </location>
</feature>
<gene>
    <name evidence="18" type="ORF">ZIOFF_061265</name>
</gene>
<keyword evidence="9" id="KW-1207">Sterol metabolism</keyword>
<dbReference type="InterPro" id="IPR013216">
    <property type="entry name" value="Methyltransf_11"/>
</dbReference>
<evidence type="ECO:0000256" key="5">
    <source>
        <dbReference type="ARBA" id="ARBA00022691"/>
    </source>
</evidence>
<keyword evidence="4 13" id="KW-0808">Transferase</keyword>
<keyword evidence="3 13" id="KW-0489">Methyltransferase</keyword>
<dbReference type="FunFam" id="3.40.50.150:FF:000168">
    <property type="entry name" value="Methyltransferase"/>
    <property type="match status" value="1"/>
</dbReference>
<evidence type="ECO:0000256" key="8">
    <source>
        <dbReference type="ARBA" id="ARBA00023098"/>
    </source>
</evidence>
<keyword evidence="8" id="KW-0443">Lipid metabolism</keyword>
<dbReference type="Gene3D" id="3.40.50.150">
    <property type="entry name" value="Vaccinia Virus protein VP39"/>
    <property type="match status" value="1"/>
</dbReference>
<keyword evidence="19" id="KW-1185">Reference proteome</keyword>
<dbReference type="GO" id="GO:0016126">
    <property type="term" value="P:sterol biosynthetic process"/>
    <property type="evidence" value="ECO:0007669"/>
    <property type="project" value="UniProtKB-UniPathway"/>
</dbReference>
<keyword evidence="7" id="KW-0756">Sterol biosynthesis</keyword>
<sequence length="440" mass="49219">MDKHVREAGKGVNGPPPRSLSQQIQCSSILTVHPQSRPDIALSLSGRLCRSGLLLAHYKFKPILLPSSHHSPFEIRAMDLSTATWTAAVVGAAAVYWFVWVMGSAEVKGKRAVNLKTGSVSRDQVQEKHRQFWSFFVRSKEDIAAASDEYRRISFIETYYDLVTDIYEWGWGQSFHFSPSLPGRSHREATRIYEKRVADAIAARPGQRILDVGCGVGGPMRTIAAHSGAGIVGITISEYQVSRAREHNRRAGLDGRCEVVRGNYLEMPFPESSFDGAYCVQAACHARRLEDVYREVFRVLKPGALFVTDDWVTTALYRPDDPRHVEAIRGTERGGALATLRAQHELAATARQVGFEVLEERDLALPPAEPWWTRLKMSRLAYWRNHLLISVLAVLRIAPKGMVEVHEMLCEAAAHMSYAGETGIFTPLQMILCRKPSIKP</sequence>
<evidence type="ECO:0000256" key="14">
    <source>
        <dbReference type="RuleBase" id="RU362025"/>
    </source>
</evidence>
<dbReference type="EC" id="2.1.1.-" evidence="14"/>
<evidence type="ECO:0000256" key="11">
    <source>
        <dbReference type="ARBA" id="ARBA00051352"/>
    </source>
</evidence>
<evidence type="ECO:0000256" key="12">
    <source>
        <dbReference type="ARBA" id="ARBA00057056"/>
    </source>
</evidence>
<dbReference type="Pfam" id="PF08241">
    <property type="entry name" value="Methyltransf_11"/>
    <property type="match status" value="1"/>
</dbReference>
<keyword evidence="16" id="KW-1133">Transmembrane helix</keyword>
<evidence type="ECO:0000256" key="16">
    <source>
        <dbReference type="SAM" id="Phobius"/>
    </source>
</evidence>
<dbReference type="PANTHER" id="PTHR44742:SF2">
    <property type="entry name" value="24-METHYLENESTEROL C-METHYLTRANSFERASE 2"/>
    <property type="match status" value="1"/>
</dbReference>
<evidence type="ECO:0000256" key="1">
    <source>
        <dbReference type="ARBA" id="ARBA00004938"/>
    </source>
</evidence>
<keyword evidence="2" id="KW-0444">Lipid biosynthesis</keyword>
<evidence type="ECO:0000256" key="3">
    <source>
        <dbReference type="ARBA" id="ARBA00022603"/>
    </source>
</evidence>
<dbReference type="PROSITE" id="PS51685">
    <property type="entry name" value="SAM_MT_ERG6_SMT"/>
    <property type="match status" value="1"/>
</dbReference>
<feature type="transmembrane region" description="Helical" evidence="16">
    <location>
        <begin position="82"/>
        <end position="101"/>
    </location>
</feature>
<evidence type="ECO:0000256" key="6">
    <source>
        <dbReference type="ARBA" id="ARBA00022955"/>
    </source>
</evidence>
<accession>A0A8J5F449</accession>
<keyword evidence="10" id="KW-0753">Steroid metabolism</keyword>
<evidence type="ECO:0000313" key="18">
    <source>
        <dbReference type="EMBL" id="KAG6477833.1"/>
    </source>
</evidence>
<dbReference type="Proteomes" id="UP000734854">
    <property type="component" value="Unassembled WGS sequence"/>
</dbReference>
<dbReference type="InterPro" id="IPR029063">
    <property type="entry name" value="SAM-dependent_MTases_sf"/>
</dbReference>
<dbReference type="GO" id="GO:0032259">
    <property type="term" value="P:methylation"/>
    <property type="evidence" value="ECO:0007669"/>
    <property type="project" value="UniProtKB-KW"/>
</dbReference>
<comment type="catalytic activity">
    <reaction evidence="11">
        <text>24-methylidenelophenol + S-adenosyl-L-methionine = (Z)-24-ethylidenelophenol + S-adenosyl-L-homocysteine + H(+)</text>
        <dbReference type="Rhea" id="RHEA:21044"/>
        <dbReference type="ChEBI" id="CHEBI:15378"/>
        <dbReference type="ChEBI" id="CHEBI:29107"/>
        <dbReference type="ChEBI" id="CHEBI:33203"/>
        <dbReference type="ChEBI" id="CHEBI:57856"/>
        <dbReference type="ChEBI" id="CHEBI:59789"/>
        <dbReference type="EC" id="2.1.1.143"/>
    </reaction>
</comment>
<evidence type="ECO:0000259" key="17">
    <source>
        <dbReference type="PROSITE" id="PS51685"/>
    </source>
</evidence>
<protein>
    <recommendedName>
        <fullName evidence="14">Methyltransferase</fullName>
        <ecNumber evidence="14">2.1.1.-</ecNumber>
    </recommendedName>
</protein>
<proteinExistence type="inferred from homology"/>
<comment type="similarity">
    <text evidence="13 14">Belongs to the class I-like SAM-binding methyltransferase superfamily. Erg6/SMT family.</text>
</comment>
<evidence type="ECO:0000256" key="13">
    <source>
        <dbReference type="PROSITE-ProRule" id="PRU01022"/>
    </source>
</evidence>
<name>A0A8J5F449_ZINOF</name>
<dbReference type="AlphaFoldDB" id="A0A8J5F449"/>
<keyword evidence="5 13" id="KW-0949">S-adenosyl-L-methionine</keyword>
<evidence type="ECO:0000313" key="19">
    <source>
        <dbReference type="Proteomes" id="UP000734854"/>
    </source>
</evidence>
<organism evidence="18 19">
    <name type="scientific">Zingiber officinale</name>
    <name type="common">Ginger</name>
    <name type="synonym">Amomum zingiber</name>
    <dbReference type="NCBI Taxonomy" id="94328"/>
    <lineage>
        <taxon>Eukaryota</taxon>
        <taxon>Viridiplantae</taxon>
        <taxon>Streptophyta</taxon>
        <taxon>Embryophyta</taxon>
        <taxon>Tracheophyta</taxon>
        <taxon>Spermatophyta</taxon>
        <taxon>Magnoliopsida</taxon>
        <taxon>Liliopsida</taxon>
        <taxon>Zingiberales</taxon>
        <taxon>Zingiberaceae</taxon>
        <taxon>Zingiber</taxon>
    </lineage>
</organism>
<dbReference type="InterPro" id="IPR030384">
    <property type="entry name" value="MeTrfase_SMT"/>
</dbReference>
<keyword evidence="6" id="KW-0752">Steroid biosynthesis</keyword>
<keyword evidence="16" id="KW-0812">Transmembrane</keyword>
<dbReference type="PANTHER" id="PTHR44742">
    <property type="match status" value="1"/>
</dbReference>
<evidence type="ECO:0000256" key="4">
    <source>
        <dbReference type="ARBA" id="ARBA00022679"/>
    </source>
</evidence>
<keyword evidence="16" id="KW-0472">Membrane</keyword>
<comment type="pathway">
    <text evidence="1">Steroid biosynthesis; sterol biosynthesis.</text>
</comment>
<dbReference type="EMBL" id="JACMSC010000017">
    <property type="protein sequence ID" value="KAG6477833.1"/>
    <property type="molecule type" value="Genomic_DNA"/>
</dbReference>
<feature type="domain" description="SAM-dependent methyltransferase Erg6/SMT-type" evidence="17">
    <location>
        <begin position="159"/>
        <end position="436"/>
    </location>
</feature>
<evidence type="ECO:0000256" key="7">
    <source>
        <dbReference type="ARBA" id="ARBA00023011"/>
    </source>
</evidence>
<dbReference type="SUPFAM" id="SSF53335">
    <property type="entry name" value="S-adenosyl-L-methionine-dependent methyltransferases"/>
    <property type="match status" value="1"/>
</dbReference>
<dbReference type="Pfam" id="PF08498">
    <property type="entry name" value="Sterol_MT_C"/>
    <property type="match status" value="1"/>
</dbReference>
<dbReference type="CDD" id="cd02440">
    <property type="entry name" value="AdoMet_MTases"/>
    <property type="match status" value="1"/>
</dbReference>
<evidence type="ECO:0000256" key="2">
    <source>
        <dbReference type="ARBA" id="ARBA00022516"/>
    </source>
</evidence>
<dbReference type="UniPathway" id="UPA00766"/>
<evidence type="ECO:0000256" key="10">
    <source>
        <dbReference type="ARBA" id="ARBA00023221"/>
    </source>
</evidence>
<reference evidence="18 19" key="1">
    <citation type="submission" date="2020-08" db="EMBL/GenBank/DDBJ databases">
        <title>Plant Genome Project.</title>
        <authorList>
            <person name="Zhang R.-G."/>
        </authorList>
    </citation>
    <scope>NUCLEOTIDE SEQUENCE [LARGE SCALE GENOMIC DNA]</scope>
    <source>
        <tissue evidence="18">Rhizome</tissue>
    </source>
</reference>